<evidence type="ECO:0000313" key="2">
    <source>
        <dbReference type="EMBL" id="GIG98318.1"/>
    </source>
</evidence>
<keyword evidence="3" id="KW-1185">Reference proteome</keyword>
<protein>
    <submittedName>
        <fullName evidence="2">Uncharacterized protein</fullName>
    </submittedName>
</protein>
<proteinExistence type="predicted"/>
<evidence type="ECO:0000256" key="1">
    <source>
        <dbReference type="SAM" id="MobiDB-lite"/>
    </source>
</evidence>
<name>A0ABQ4EUI4_9ACTN</name>
<dbReference type="Proteomes" id="UP000621500">
    <property type="component" value="Unassembled WGS sequence"/>
</dbReference>
<organism evidence="2 3">
    <name type="scientific">Plantactinospora mayteni</name>
    <dbReference type="NCBI Taxonomy" id="566021"/>
    <lineage>
        <taxon>Bacteria</taxon>
        <taxon>Bacillati</taxon>
        <taxon>Actinomycetota</taxon>
        <taxon>Actinomycetes</taxon>
        <taxon>Micromonosporales</taxon>
        <taxon>Micromonosporaceae</taxon>
        <taxon>Plantactinospora</taxon>
    </lineage>
</organism>
<gene>
    <name evidence="2" type="ORF">Pma05_48910</name>
</gene>
<dbReference type="EMBL" id="BONX01000034">
    <property type="protein sequence ID" value="GIG98318.1"/>
    <property type="molecule type" value="Genomic_DNA"/>
</dbReference>
<reference evidence="2 3" key="1">
    <citation type="submission" date="2021-01" db="EMBL/GenBank/DDBJ databases">
        <title>Whole genome shotgun sequence of Plantactinospora mayteni NBRC 109088.</title>
        <authorList>
            <person name="Komaki H."/>
            <person name="Tamura T."/>
        </authorList>
    </citation>
    <scope>NUCLEOTIDE SEQUENCE [LARGE SCALE GENOMIC DNA]</scope>
    <source>
        <strain evidence="2 3">NBRC 109088</strain>
    </source>
</reference>
<comment type="caution">
    <text evidence="2">The sequence shown here is derived from an EMBL/GenBank/DDBJ whole genome shotgun (WGS) entry which is preliminary data.</text>
</comment>
<feature type="compositionally biased region" description="Low complexity" evidence="1">
    <location>
        <begin position="201"/>
        <end position="211"/>
    </location>
</feature>
<evidence type="ECO:0000313" key="3">
    <source>
        <dbReference type="Proteomes" id="UP000621500"/>
    </source>
</evidence>
<sequence>MSGPSQDLVKARTRRLLISGALAVLLSVGLLAIGHHHTWWGPEPSRDPGALVLRIRFVEGMASPFDRPVPDISVYGDGRVLTTAIDLAASPAREVVKDQRLTHIAYRRVYRDAHLAGLGRSRSFHSDQQILDAGPTVVTLLAGGRRHVSTVQPGASGARVWLINRLANHLRSLPRSDLERPPVTYRPERMAIVAWQSQEKWQSQESSSGSSPDAGTTVTPWPLRPLPAGQQATCTLLTGADSEVAARLADSAAPNTAWRSGPNLYAVLFRPLLPDETDCTALTP</sequence>
<accession>A0ABQ4EUI4</accession>
<feature type="region of interest" description="Disordered" evidence="1">
    <location>
        <begin position="201"/>
        <end position="225"/>
    </location>
</feature>